<keyword evidence="1" id="KW-1133">Transmembrane helix</keyword>
<proteinExistence type="predicted"/>
<evidence type="ECO:0000313" key="2">
    <source>
        <dbReference type="EMBL" id="MVT42349.1"/>
    </source>
</evidence>
<feature type="transmembrane region" description="Helical" evidence="1">
    <location>
        <begin position="293"/>
        <end position="310"/>
    </location>
</feature>
<keyword evidence="3" id="KW-1185">Reference proteome</keyword>
<feature type="transmembrane region" description="Helical" evidence="1">
    <location>
        <begin position="267"/>
        <end position="287"/>
    </location>
</feature>
<name>A0A6N8JDJ7_9BACT</name>
<dbReference type="Proteomes" id="UP000468388">
    <property type="component" value="Unassembled WGS sequence"/>
</dbReference>
<feature type="transmembrane region" description="Helical" evidence="1">
    <location>
        <begin position="57"/>
        <end position="80"/>
    </location>
</feature>
<dbReference type="OrthoDB" id="628904at2"/>
<evidence type="ECO:0000313" key="3">
    <source>
        <dbReference type="Proteomes" id="UP000468388"/>
    </source>
</evidence>
<protein>
    <submittedName>
        <fullName evidence="2">Uncharacterized protein</fullName>
    </submittedName>
</protein>
<sequence length="366" mass="43344">MKQPLTVVLTRIFTYGFFRMHAGMLLFMFVTFISYCFFINTLGAIPQDWMAYFQQLITITLVSNPLIMCLFFIVCLIYNIKSWQYVSLQLSGTEQQFIYYSSTAMSRRKQFWSWFYMQLLINMPAFIYAVFALFIGLMWHHYVLPLVIFSYLLLLTTISALIYVRLANRFADTPHATVIPGRWKKPLFSLFIYHVFDKRKLTYLISKAFIIMIISIGFVRMPNDLRTSAIAVLLIIMVHALLIYQEHHFEKDYLSFMRNFPYGITRIYFYSILTHIILLLPEFTWLLMAFKPLAGISLLLLGISIAQLLRSICYRNGSSMQAYLPALFVLFLLLFWGIMYGYTLWLIPINFILSFFLFYRGYFRQD</sequence>
<feature type="transmembrane region" description="Helical" evidence="1">
    <location>
        <begin position="114"/>
        <end position="136"/>
    </location>
</feature>
<feature type="transmembrane region" description="Helical" evidence="1">
    <location>
        <begin position="201"/>
        <end position="219"/>
    </location>
</feature>
<reference evidence="2 3" key="1">
    <citation type="submission" date="2019-12" db="EMBL/GenBank/DDBJ databases">
        <title>The draft genomic sequence of strain Chitinophaga oryziterrae JCM 16595.</title>
        <authorList>
            <person name="Zhang X."/>
        </authorList>
    </citation>
    <scope>NUCLEOTIDE SEQUENCE [LARGE SCALE GENOMIC DNA]</scope>
    <source>
        <strain evidence="2 3">JCM 16595</strain>
    </source>
</reference>
<keyword evidence="1" id="KW-0812">Transmembrane</keyword>
<evidence type="ECO:0000256" key="1">
    <source>
        <dbReference type="SAM" id="Phobius"/>
    </source>
</evidence>
<feature type="transmembrane region" description="Helical" evidence="1">
    <location>
        <begin position="21"/>
        <end position="45"/>
    </location>
</feature>
<feature type="transmembrane region" description="Helical" evidence="1">
    <location>
        <begin position="322"/>
        <end position="339"/>
    </location>
</feature>
<dbReference type="AlphaFoldDB" id="A0A6N8JDJ7"/>
<feature type="transmembrane region" description="Helical" evidence="1">
    <location>
        <begin position="225"/>
        <end position="244"/>
    </location>
</feature>
<organism evidence="2 3">
    <name type="scientific">Chitinophaga oryziterrae</name>
    <dbReference type="NCBI Taxonomy" id="1031224"/>
    <lineage>
        <taxon>Bacteria</taxon>
        <taxon>Pseudomonadati</taxon>
        <taxon>Bacteroidota</taxon>
        <taxon>Chitinophagia</taxon>
        <taxon>Chitinophagales</taxon>
        <taxon>Chitinophagaceae</taxon>
        <taxon>Chitinophaga</taxon>
    </lineage>
</organism>
<dbReference type="EMBL" id="WRXO01000004">
    <property type="protein sequence ID" value="MVT42349.1"/>
    <property type="molecule type" value="Genomic_DNA"/>
</dbReference>
<gene>
    <name evidence="2" type="ORF">GO495_17285</name>
</gene>
<keyword evidence="1" id="KW-0472">Membrane</keyword>
<accession>A0A6N8JDJ7</accession>
<comment type="caution">
    <text evidence="2">The sequence shown here is derived from an EMBL/GenBank/DDBJ whole genome shotgun (WGS) entry which is preliminary data.</text>
</comment>
<dbReference type="RefSeq" id="WP_157300971.1">
    <property type="nucleotide sequence ID" value="NZ_BAAAZB010000005.1"/>
</dbReference>
<feature type="transmembrane region" description="Helical" evidence="1">
    <location>
        <begin position="142"/>
        <end position="164"/>
    </location>
</feature>